<feature type="region of interest" description="Disordered" evidence="2">
    <location>
        <begin position="1"/>
        <end position="52"/>
    </location>
</feature>
<evidence type="ECO:0000313" key="3">
    <source>
        <dbReference type="EMBL" id="SPD16878.1"/>
    </source>
</evidence>
<feature type="compositionally biased region" description="Basic and acidic residues" evidence="2">
    <location>
        <begin position="36"/>
        <end position="49"/>
    </location>
</feature>
<evidence type="ECO:0000256" key="1">
    <source>
        <dbReference type="SAM" id="Coils"/>
    </source>
</evidence>
<protein>
    <submittedName>
        <fullName evidence="3">Uncharacterized protein</fullName>
    </submittedName>
</protein>
<evidence type="ECO:0000256" key="2">
    <source>
        <dbReference type="SAM" id="MobiDB-lite"/>
    </source>
</evidence>
<feature type="coiled-coil region" evidence="1">
    <location>
        <begin position="197"/>
        <end position="224"/>
    </location>
</feature>
<keyword evidence="1" id="KW-0175">Coiled coil</keyword>
<accession>A0A2N9HXN0</accession>
<dbReference type="AlphaFoldDB" id="A0A2N9HXN0"/>
<dbReference type="EMBL" id="OIVN01004354">
    <property type="protein sequence ID" value="SPD16878.1"/>
    <property type="molecule type" value="Genomic_DNA"/>
</dbReference>
<proteinExistence type="predicted"/>
<sequence length="244" mass="27996">MDWWAKRSDGFFSSDPSQPNGNIGSSKLIVKLKRRHESDEPSEHREDNKLSLSISEGTDETFDIVSTFRGADRAMASHAKKLNEEDGISCSDHGNEISRSDLDRHWQRSSLEVYGERISIFFNTFCFYAQRISFEVKNQRRADAECRYTLALKSEAIEARDSSRAEAELSKVLSRETELRKELELLVTQRGKHENSISLHEEKLPQLQAAVSRIKEEISEIEAIPTLEISEHAKLQELRELLET</sequence>
<reference evidence="3" key="1">
    <citation type="submission" date="2018-02" db="EMBL/GenBank/DDBJ databases">
        <authorList>
            <person name="Cohen D.B."/>
            <person name="Kent A.D."/>
        </authorList>
    </citation>
    <scope>NUCLEOTIDE SEQUENCE</scope>
</reference>
<gene>
    <name evidence="3" type="ORF">FSB_LOCUS44760</name>
</gene>
<feature type="compositionally biased region" description="Polar residues" evidence="2">
    <location>
        <begin position="14"/>
        <end position="25"/>
    </location>
</feature>
<organism evidence="3">
    <name type="scientific">Fagus sylvatica</name>
    <name type="common">Beechnut</name>
    <dbReference type="NCBI Taxonomy" id="28930"/>
    <lineage>
        <taxon>Eukaryota</taxon>
        <taxon>Viridiplantae</taxon>
        <taxon>Streptophyta</taxon>
        <taxon>Embryophyta</taxon>
        <taxon>Tracheophyta</taxon>
        <taxon>Spermatophyta</taxon>
        <taxon>Magnoliopsida</taxon>
        <taxon>eudicotyledons</taxon>
        <taxon>Gunneridae</taxon>
        <taxon>Pentapetalae</taxon>
        <taxon>rosids</taxon>
        <taxon>fabids</taxon>
        <taxon>Fagales</taxon>
        <taxon>Fagaceae</taxon>
        <taxon>Fagus</taxon>
    </lineage>
</organism>
<name>A0A2N9HXN0_FAGSY</name>